<evidence type="ECO:0000256" key="1">
    <source>
        <dbReference type="ARBA" id="ARBA00004648"/>
    </source>
</evidence>
<keyword evidence="3" id="KW-0812">Transmembrane</keyword>
<dbReference type="InterPro" id="IPR011009">
    <property type="entry name" value="Kinase-like_dom_sf"/>
</dbReference>
<gene>
    <name evidence="10" type="ORF">MAR_027050</name>
</gene>
<comment type="similarity">
    <text evidence="2">Belongs to the DIPK family.</text>
</comment>
<dbReference type="SUPFAM" id="SSF56112">
    <property type="entry name" value="Protein kinase-like (PK-like)"/>
    <property type="match status" value="1"/>
</dbReference>
<protein>
    <submittedName>
        <fullName evidence="10">DIK1C-like protein</fullName>
    </submittedName>
</protein>
<evidence type="ECO:0000313" key="11">
    <source>
        <dbReference type="Proteomes" id="UP001164746"/>
    </source>
</evidence>
<dbReference type="InterPro" id="IPR022049">
    <property type="entry name" value="FAM69_kinase_dom"/>
</dbReference>
<evidence type="ECO:0000256" key="7">
    <source>
        <dbReference type="ARBA" id="ARBA00023136"/>
    </source>
</evidence>
<dbReference type="PANTHER" id="PTHR21093">
    <property type="entry name" value="DIVERGENT PROTEIN KINASE DOMAIN 1C-RELATED"/>
    <property type="match status" value="1"/>
</dbReference>
<keyword evidence="8" id="KW-1015">Disulfide bond</keyword>
<sequence>MKGNMFRWMRRKCRRICSCRCCLIVTVSLFVSGYLLMRHMIAEMTCKDEESKATLTDLCKLYHDGTVAGSLCPMLCNEKKLQYNSCLNYQGGKIVLLLGCENCNNAMPSGTSVGAKSQLVFKMKDTLEKRDTFALDNIYSNNNKDKRQAYVRMISESVRNSYNFKFFKNMSHISDIISFTWGMDANKFLEENRHNEDKAQGLKALIDSVWSLSEQHEYLMYKMLQDKPYIPNIYGTCGPDWNSDWNQRAKTAVKLIDLVKELDENLHQTLHVCDVKPNNFGLRENGEVTLIDTDCAFFEKDLVQQFNFSNCTKNEDCDFFDCKGLCDISKQKCYTLRANNNLQTMCRKVFLGFSMKIPSGILRNPPDFIKTEFYELLTSCAFPGTTRDSERAKTPWETGERLKSFLQKHVSYS</sequence>
<dbReference type="Pfam" id="PF12260">
    <property type="entry name" value="PIP49_C"/>
    <property type="match status" value="1"/>
</dbReference>
<keyword evidence="4" id="KW-0256">Endoplasmic reticulum</keyword>
<keyword evidence="7" id="KW-0472">Membrane</keyword>
<evidence type="ECO:0000256" key="6">
    <source>
        <dbReference type="ARBA" id="ARBA00022989"/>
    </source>
</evidence>
<feature type="domain" description="FAM69 N-terminal" evidence="9">
    <location>
        <begin position="14"/>
        <end position="179"/>
    </location>
</feature>
<keyword evidence="6" id="KW-1133">Transmembrane helix</keyword>
<accession>A0ABY7ESN2</accession>
<reference evidence="10" key="1">
    <citation type="submission" date="2022-11" db="EMBL/GenBank/DDBJ databases">
        <title>Centuries of genome instability and evolution in soft-shell clam transmissible cancer (bioRxiv).</title>
        <authorList>
            <person name="Hart S.F.M."/>
            <person name="Yonemitsu M.A."/>
            <person name="Giersch R.M."/>
            <person name="Beal B.F."/>
            <person name="Arriagada G."/>
            <person name="Davis B.W."/>
            <person name="Ostrander E.A."/>
            <person name="Goff S.P."/>
            <person name="Metzger M.J."/>
        </authorList>
    </citation>
    <scope>NUCLEOTIDE SEQUENCE</scope>
    <source>
        <strain evidence="10">MELC-2E11</strain>
        <tissue evidence="10">Siphon/mantle</tissue>
    </source>
</reference>
<dbReference type="SMART" id="SM01299">
    <property type="entry name" value="PIP49_N"/>
    <property type="match status" value="1"/>
</dbReference>
<evidence type="ECO:0000256" key="8">
    <source>
        <dbReference type="ARBA" id="ARBA00023157"/>
    </source>
</evidence>
<dbReference type="Pfam" id="PF14875">
    <property type="entry name" value="PIP49_N"/>
    <property type="match status" value="1"/>
</dbReference>
<comment type="subcellular location">
    <subcellularLocation>
        <location evidence="1">Endoplasmic reticulum membrane</location>
        <topology evidence="1">Single-pass type II membrane protein</topology>
    </subcellularLocation>
</comment>
<dbReference type="EMBL" id="CP111019">
    <property type="protein sequence ID" value="WAR12870.1"/>
    <property type="molecule type" value="Genomic_DNA"/>
</dbReference>
<evidence type="ECO:0000313" key="10">
    <source>
        <dbReference type="EMBL" id="WAR12870.1"/>
    </source>
</evidence>
<evidence type="ECO:0000256" key="4">
    <source>
        <dbReference type="ARBA" id="ARBA00022824"/>
    </source>
</evidence>
<proteinExistence type="inferred from homology"/>
<evidence type="ECO:0000256" key="3">
    <source>
        <dbReference type="ARBA" id="ARBA00022692"/>
    </source>
</evidence>
<keyword evidence="11" id="KW-1185">Reference proteome</keyword>
<dbReference type="InterPro" id="IPR029244">
    <property type="entry name" value="FAM69_N"/>
</dbReference>
<keyword evidence="5" id="KW-0735">Signal-anchor</keyword>
<evidence type="ECO:0000256" key="2">
    <source>
        <dbReference type="ARBA" id="ARBA00006338"/>
    </source>
</evidence>
<evidence type="ECO:0000256" key="5">
    <source>
        <dbReference type="ARBA" id="ARBA00022968"/>
    </source>
</evidence>
<organism evidence="10 11">
    <name type="scientific">Mya arenaria</name>
    <name type="common">Soft-shell clam</name>
    <dbReference type="NCBI Taxonomy" id="6604"/>
    <lineage>
        <taxon>Eukaryota</taxon>
        <taxon>Metazoa</taxon>
        <taxon>Spiralia</taxon>
        <taxon>Lophotrochozoa</taxon>
        <taxon>Mollusca</taxon>
        <taxon>Bivalvia</taxon>
        <taxon>Autobranchia</taxon>
        <taxon>Heteroconchia</taxon>
        <taxon>Euheterodonta</taxon>
        <taxon>Imparidentia</taxon>
        <taxon>Neoheterodontei</taxon>
        <taxon>Myida</taxon>
        <taxon>Myoidea</taxon>
        <taxon>Myidae</taxon>
        <taxon>Mya</taxon>
    </lineage>
</organism>
<dbReference type="Proteomes" id="UP001164746">
    <property type="component" value="Chromosome 8"/>
</dbReference>
<name>A0ABY7ESN2_MYAAR</name>
<dbReference type="PANTHER" id="PTHR21093:SF2">
    <property type="entry name" value="DIVERGENT PROTEIN KINASE DOMAIN 1C"/>
    <property type="match status" value="1"/>
</dbReference>
<evidence type="ECO:0000259" key="9">
    <source>
        <dbReference type="SMART" id="SM01299"/>
    </source>
</evidence>